<comment type="caution">
    <text evidence="13">The sequence shown here is derived from an EMBL/GenBank/DDBJ whole genome shotgun (WGS) entry which is preliminary data.</text>
</comment>
<keyword evidence="5" id="KW-0479">Metal-binding</keyword>
<evidence type="ECO:0000313" key="13">
    <source>
        <dbReference type="EMBL" id="RQD88969.1"/>
    </source>
</evidence>
<feature type="domain" description="RIO kinase" evidence="12">
    <location>
        <begin position="1"/>
        <end position="117"/>
    </location>
</feature>
<keyword evidence="9" id="KW-0460">Magnesium</keyword>
<protein>
    <recommendedName>
        <fullName evidence="2">non-specific serine/threonine protein kinase</fullName>
        <ecNumber evidence="2">2.7.11.1</ecNumber>
    </recommendedName>
</protein>
<dbReference type="SMART" id="SM00090">
    <property type="entry name" value="RIO"/>
    <property type="match status" value="1"/>
</dbReference>
<evidence type="ECO:0000256" key="8">
    <source>
        <dbReference type="ARBA" id="ARBA00022840"/>
    </source>
</evidence>
<dbReference type="GO" id="GO:0030490">
    <property type="term" value="P:maturation of SSU-rRNA"/>
    <property type="evidence" value="ECO:0007669"/>
    <property type="project" value="TreeGrafter"/>
</dbReference>
<dbReference type="Pfam" id="PF01163">
    <property type="entry name" value="RIO1"/>
    <property type="match status" value="1"/>
</dbReference>
<dbReference type="SUPFAM" id="SSF56112">
    <property type="entry name" value="Protein kinase-like (PK-like)"/>
    <property type="match status" value="1"/>
</dbReference>
<comment type="catalytic activity">
    <reaction evidence="10">
        <text>L-threonyl-[protein] + ATP = O-phospho-L-threonyl-[protein] + ADP + H(+)</text>
        <dbReference type="Rhea" id="RHEA:46608"/>
        <dbReference type="Rhea" id="RHEA-COMP:11060"/>
        <dbReference type="Rhea" id="RHEA-COMP:11605"/>
        <dbReference type="ChEBI" id="CHEBI:15378"/>
        <dbReference type="ChEBI" id="CHEBI:30013"/>
        <dbReference type="ChEBI" id="CHEBI:30616"/>
        <dbReference type="ChEBI" id="CHEBI:61977"/>
        <dbReference type="ChEBI" id="CHEBI:456216"/>
        <dbReference type="EC" id="2.7.11.1"/>
    </reaction>
</comment>
<dbReference type="PANTHER" id="PTHR45852">
    <property type="entry name" value="SER/THR-PROTEIN KINASE RIO2"/>
    <property type="match status" value="1"/>
</dbReference>
<dbReference type="PANTHER" id="PTHR45852:SF1">
    <property type="entry name" value="SERINE_THREONINE-PROTEIN KINASE RIO2"/>
    <property type="match status" value="1"/>
</dbReference>
<dbReference type="InterPro" id="IPR000687">
    <property type="entry name" value="RIO_kinase"/>
</dbReference>
<dbReference type="Proteomes" id="UP000284763">
    <property type="component" value="Unassembled WGS sequence"/>
</dbReference>
<dbReference type="InterPro" id="IPR011009">
    <property type="entry name" value="Kinase-like_dom_sf"/>
</dbReference>
<evidence type="ECO:0000256" key="7">
    <source>
        <dbReference type="ARBA" id="ARBA00022777"/>
    </source>
</evidence>
<evidence type="ECO:0000313" key="14">
    <source>
        <dbReference type="Proteomes" id="UP000284763"/>
    </source>
</evidence>
<keyword evidence="7 13" id="KW-0418">Kinase</keyword>
<proteinExistence type="inferred from homology"/>
<evidence type="ECO:0000259" key="12">
    <source>
        <dbReference type="SMART" id="SM00090"/>
    </source>
</evidence>
<gene>
    <name evidence="13" type="ORF">D5R95_02615</name>
</gene>
<evidence type="ECO:0000256" key="5">
    <source>
        <dbReference type="ARBA" id="ARBA00022723"/>
    </source>
</evidence>
<dbReference type="InterPro" id="IPR008266">
    <property type="entry name" value="Tyr_kinase_AS"/>
</dbReference>
<dbReference type="GO" id="GO:0046872">
    <property type="term" value="F:metal ion binding"/>
    <property type="evidence" value="ECO:0007669"/>
    <property type="project" value="UniProtKB-KW"/>
</dbReference>
<keyword evidence="6" id="KW-0547">Nucleotide-binding</keyword>
<name>A0A3R8CDH2_9EURY</name>
<dbReference type="PROSITE" id="PS00109">
    <property type="entry name" value="PROTEIN_KINASE_TYR"/>
    <property type="match status" value="1"/>
</dbReference>
<reference evidence="13 14" key="1">
    <citation type="submission" date="2018-08" db="EMBL/GenBank/DDBJ databases">
        <title>The metabolism and importance of syntrophic acetate oxidation coupled to methane or sulfide production in haloalkaline environments.</title>
        <authorList>
            <person name="Timmers P.H.A."/>
            <person name="Vavourakis C.D."/>
            <person name="Sorokin D.Y."/>
            <person name="Sinninghe Damste J.S."/>
            <person name="Muyzer G."/>
            <person name="Stams A.J.M."/>
            <person name="Plugge C.M."/>
        </authorList>
    </citation>
    <scope>NUCLEOTIDE SEQUENCE [LARGE SCALE GENOMIC DNA]</scope>
    <source>
        <strain evidence="13">MSAO_Arc3</strain>
    </source>
</reference>
<evidence type="ECO:0000256" key="3">
    <source>
        <dbReference type="ARBA" id="ARBA00022527"/>
    </source>
</evidence>
<evidence type="ECO:0000256" key="1">
    <source>
        <dbReference type="ARBA" id="ARBA00009196"/>
    </source>
</evidence>
<dbReference type="GO" id="GO:0030688">
    <property type="term" value="C:preribosome, small subunit precursor"/>
    <property type="evidence" value="ECO:0007669"/>
    <property type="project" value="TreeGrafter"/>
</dbReference>
<dbReference type="EC" id="2.7.11.1" evidence="2"/>
<evidence type="ECO:0000256" key="6">
    <source>
        <dbReference type="ARBA" id="ARBA00022741"/>
    </source>
</evidence>
<feature type="non-terminal residue" evidence="13">
    <location>
        <position position="1"/>
    </location>
</feature>
<accession>A0A3R8CDH2</accession>
<dbReference type="AlphaFoldDB" id="A0A3R8CDH2"/>
<dbReference type="InterPro" id="IPR018934">
    <property type="entry name" value="RIO_dom"/>
</dbReference>
<organism evidence="13 14">
    <name type="scientific">Methanosalsum natronophilum</name>
    <dbReference type="NCBI Taxonomy" id="768733"/>
    <lineage>
        <taxon>Archaea</taxon>
        <taxon>Methanobacteriati</taxon>
        <taxon>Methanobacteriota</taxon>
        <taxon>Stenosarchaea group</taxon>
        <taxon>Methanomicrobia</taxon>
        <taxon>Methanosarcinales</taxon>
        <taxon>Methanosarcinaceae</taxon>
        <taxon>Methanosalsum</taxon>
    </lineage>
</organism>
<dbReference type="Gene3D" id="1.10.510.10">
    <property type="entry name" value="Transferase(Phosphotransferase) domain 1"/>
    <property type="match status" value="1"/>
</dbReference>
<evidence type="ECO:0000256" key="11">
    <source>
        <dbReference type="ARBA" id="ARBA00048679"/>
    </source>
</evidence>
<dbReference type="GO" id="GO:0005829">
    <property type="term" value="C:cytosol"/>
    <property type="evidence" value="ECO:0007669"/>
    <property type="project" value="TreeGrafter"/>
</dbReference>
<keyword evidence="3 13" id="KW-0723">Serine/threonine-protein kinase</keyword>
<evidence type="ECO:0000256" key="4">
    <source>
        <dbReference type="ARBA" id="ARBA00022679"/>
    </source>
</evidence>
<dbReference type="GO" id="GO:0004674">
    <property type="term" value="F:protein serine/threonine kinase activity"/>
    <property type="evidence" value="ECO:0007669"/>
    <property type="project" value="UniProtKB-KW"/>
</dbReference>
<comment type="similarity">
    <text evidence="1">Belongs to the protein kinase superfamily. RIO-type Ser/Thr kinase family.</text>
</comment>
<dbReference type="EMBL" id="QZAB01000174">
    <property type="protein sequence ID" value="RQD88969.1"/>
    <property type="molecule type" value="Genomic_DNA"/>
</dbReference>
<evidence type="ECO:0000256" key="2">
    <source>
        <dbReference type="ARBA" id="ARBA00012513"/>
    </source>
</evidence>
<keyword evidence="4" id="KW-0808">Transferase</keyword>
<dbReference type="GO" id="GO:0005524">
    <property type="term" value="F:ATP binding"/>
    <property type="evidence" value="ECO:0007669"/>
    <property type="project" value="UniProtKB-KW"/>
</dbReference>
<comment type="catalytic activity">
    <reaction evidence="11">
        <text>L-seryl-[protein] + ATP = O-phospho-L-seryl-[protein] + ADP + H(+)</text>
        <dbReference type="Rhea" id="RHEA:17989"/>
        <dbReference type="Rhea" id="RHEA-COMP:9863"/>
        <dbReference type="Rhea" id="RHEA-COMP:11604"/>
        <dbReference type="ChEBI" id="CHEBI:15378"/>
        <dbReference type="ChEBI" id="CHEBI:29999"/>
        <dbReference type="ChEBI" id="CHEBI:30616"/>
        <dbReference type="ChEBI" id="CHEBI:83421"/>
        <dbReference type="ChEBI" id="CHEBI:456216"/>
        <dbReference type="EC" id="2.7.11.1"/>
    </reaction>
</comment>
<evidence type="ECO:0000256" key="9">
    <source>
        <dbReference type="ARBA" id="ARBA00022842"/>
    </source>
</evidence>
<evidence type="ECO:0000256" key="10">
    <source>
        <dbReference type="ARBA" id="ARBA00047899"/>
    </source>
</evidence>
<keyword evidence="8" id="KW-0067">ATP-binding</keyword>
<sequence>DVPRPIDHNRHAIVMELVDGKPLFKTKLTNPENILNIILSQIKRLHQMGIIHSDISEYNIFLSEKGIKIIDWPQYVTCDHPHAFELLERDVSNILTYFSRKYKIKTNLKDLINYIVNENNDRGNEQ</sequence>